<comment type="caution">
    <text evidence="1">The sequence shown here is derived from an EMBL/GenBank/DDBJ whole genome shotgun (WGS) entry which is preliminary data.</text>
</comment>
<accession>A0A2P6P2Q0</accession>
<dbReference type="AlphaFoldDB" id="A0A2P6P2Q0"/>
<protein>
    <submittedName>
        <fullName evidence="1">Uncharacterized protein</fullName>
    </submittedName>
</protein>
<keyword evidence="2" id="KW-1185">Reference proteome</keyword>
<evidence type="ECO:0000313" key="2">
    <source>
        <dbReference type="Proteomes" id="UP000238479"/>
    </source>
</evidence>
<reference evidence="1 2" key="1">
    <citation type="journal article" date="2018" name="Nat. Genet.">
        <title>The Rosa genome provides new insights in the design of modern roses.</title>
        <authorList>
            <person name="Bendahmane M."/>
        </authorList>
    </citation>
    <scope>NUCLEOTIDE SEQUENCE [LARGE SCALE GENOMIC DNA]</scope>
    <source>
        <strain evidence="2">cv. Old Blush</strain>
    </source>
</reference>
<sequence length="94" mass="10877">MYDRSRAFLFMNKNVASSFNLGVLSFMKNLGLWTDLKLFEQVMNKSPESSSLHSTISDFQYLRMFWHMSLERSIPQCTVHDNVLALGAVPLWVT</sequence>
<organism evidence="1 2">
    <name type="scientific">Rosa chinensis</name>
    <name type="common">China rose</name>
    <dbReference type="NCBI Taxonomy" id="74649"/>
    <lineage>
        <taxon>Eukaryota</taxon>
        <taxon>Viridiplantae</taxon>
        <taxon>Streptophyta</taxon>
        <taxon>Embryophyta</taxon>
        <taxon>Tracheophyta</taxon>
        <taxon>Spermatophyta</taxon>
        <taxon>Magnoliopsida</taxon>
        <taxon>eudicotyledons</taxon>
        <taxon>Gunneridae</taxon>
        <taxon>Pentapetalae</taxon>
        <taxon>rosids</taxon>
        <taxon>fabids</taxon>
        <taxon>Rosales</taxon>
        <taxon>Rosaceae</taxon>
        <taxon>Rosoideae</taxon>
        <taxon>Rosoideae incertae sedis</taxon>
        <taxon>Rosa</taxon>
    </lineage>
</organism>
<name>A0A2P6P2Q0_ROSCH</name>
<evidence type="ECO:0000313" key="1">
    <source>
        <dbReference type="EMBL" id="PRQ16204.1"/>
    </source>
</evidence>
<dbReference type="EMBL" id="PDCK01000045">
    <property type="protein sequence ID" value="PRQ16204.1"/>
    <property type="molecule type" value="Genomic_DNA"/>
</dbReference>
<proteinExistence type="predicted"/>
<gene>
    <name evidence="1" type="ORF">RchiOBHm_Chr7g0181671</name>
</gene>
<dbReference type="Gramene" id="PRQ16204">
    <property type="protein sequence ID" value="PRQ16204"/>
    <property type="gene ID" value="RchiOBHm_Chr7g0181671"/>
</dbReference>
<dbReference type="Proteomes" id="UP000238479">
    <property type="component" value="Chromosome 7"/>
</dbReference>